<reference evidence="7" key="1">
    <citation type="submission" date="2016-01" db="EMBL/GenBank/DDBJ databases">
        <authorList>
            <person name="Peeters C."/>
        </authorList>
    </citation>
    <scope>NUCLEOTIDE SEQUENCE [LARGE SCALE GENOMIC DNA]</scope>
    <source>
        <strain evidence="7">LMG 29325</strain>
    </source>
</reference>
<comment type="similarity">
    <text evidence="2">Belongs to the methyl-accepting chemotaxis (MCP) protein family.</text>
</comment>
<gene>
    <name evidence="7" type="ORF">AWB82_03842</name>
</gene>
<protein>
    <submittedName>
        <fullName evidence="7">Chemotaxis-related protein</fullName>
    </submittedName>
</protein>
<dbReference type="CDD" id="cd19411">
    <property type="entry name" value="MCP2201-like_sensor"/>
    <property type="match status" value="1"/>
</dbReference>
<dbReference type="InterPro" id="IPR003660">
    <property type="entry name" value="HAMP_dom"/>
</dbReference>
<dbReference type="Pfam" id="PF00015">
    <property type="entry name" value="MCPsignal"/>
    <property type="match status" value="1"/>
</dbReference>
<dbReference type="PANTHER" id="PTHR32089:SF120">
    <property type="entry name" value="METHYL-ACCEPTING CHEMOTAXIS PROTEIN TLPQ"/>
    <property type="match status" value="1"/>
</dbReference>
<dbReference type="SMART" id="SM00283">
    <property type="entry name" value="MA"/>
    <property type="match status" value="1"/>
</dbReference>
<dbReference type="SMART" id="SM00304">
    <property type="entry name" value="HAMP"/>
    <property type="match status" value="1"/>
</dbReference>
<dbReference type="AlphaFoldDB" id="A0A158BAU6"/>
<feature type="transmembrane region" description="Helical" evidence="4">
    <location>
        <begin position="207"/>
        <end position="228"/>
    </location>
</feature>
<dbReference type="Pfam" id="PF12729">
    <property type="entry name" value="4HB_MCP_1"/>
    <property type="match status" value="1"/>
</dbReference>
<dbReference type="PROSITE" id="PS50111">
    <property type="entry name" value="CHEMOTAXIS_TRANSDUC_2"/>
    <property type="match status" value="1"/>
</dbReference>
<organism evidence="7 8">
    <name type="scientific">Caballeronia glebae</name>
    <dbReference type="NCBI Taxonomy" id="1777143"/>
    <lineage>
        <taxon>Bacteria</taxon>
        <taxon>Pseudomonadati</taxon>
        <taxon>Pseudomonadota</taxon>
        <taxon>Betaproteobacteria</taxon>
        <taxon>Burkholderiales</taxon>
        <taxon>Burkholderiaceae</taxon>
        <taxon>Caballeronia</taxon>
    </lineage>
</organism>
<dbReference type="InterPro" id="IPR024478">
    <property type="entry name" value="HlyB_4HB_MCP"/>
</dbReference>
<evidence type="ECO:0000256" key="2">
    <source>
        <dbReference type="ARBA" id="ARBA00029447"/>
    </source>
</evidence>
<accession>A0A158BAU6</accession>
<dbReference type="Proteomes" id="UP000054596">
    <property type="component" value="Unassembled WGS sequence"/>
</dbReference>
<evidence type="ECO:0000313" key="8">
    <source>
        <dbReference type="Proteomes" id="UP000054596"/>
    </source>
</evidence>
<dbReference type="InterPro" id="IPR004089">
    <property type="entry name" value="MCPsignal_dom"/>
</dbReference>
<dbReference type="SUPFAM" id="SSF58104">
    <property type="entry name" value="Methyl-accepting chemotaxis protein (MCP) signaling domain"/>
    <property type="match status" value="1"/>
</dbReference>
<comment type="caution">
    <text evidence="7">The sequence shown here is derived from an EMBL/GenBank/DDBJ whole genome shotgun (WGS) entry which is preliminary data.</text>
</comment>
<dbReference type="InterPro" id="IPR047347">
    <property type="entry name" value="YvaQ-like_sensor"/>
</dbReference>
<evidence type="ECO:0000256" key="1">
    <source>
        <dbReference type="ARBA" id="ARBA00023224"/>
    </source>
</evidence>
<dbReference type="GO" id="GO:0007165">
    <property type="term" value="P:signal transduction"/>
    <property type="evidence" value="ECO:0007669"/>
    <property type="project" value="UniProtKB-KW"/>
</dbReference>
<dbReference type="STRING" id="1777143.AWB82_03842"/>
<feature type="domain" description="Methyl-accepting transducer" evidence="5">
    <location>
        <begin position="286"/>
        <end position="522"/>
    </location>
</feature>
<dbReference type="Gene3D" id="6.10.340.10">
    <property type="match status" value="1"/>
</dbReference>
<evidence type="ECO:0000313" key="7">
    <source>
        <dbReference type="EMBL" id="SAK67194.1"/>
    </source>
</evidence>
<dbReference type="Gene3D" id="1.10.287.950">
    <property type="entry name" value="Methyl-accepting chemotaxis protein"/>
    <property type="match status" value="1"/>
</dbReference>
<dbReference type="PANTHER" id="PTHR32089">
    <property type="entry name" value="METHYL-ACCEPTING CHEMOTAXIS PROTEIN MCPB"/>
    <property type="match status" value="1"/>
</dbReference>
<feature type="transmembrane region" description="Helical" evidence="4">
    <location>
        <begin position="29"/>
        <end position="51"/>
    </location>
</feature>
<dbReference type="Pfam" id="PF00672">
    <property type="entry name" value="HAMP"/>
    <property type="match status" value="1"/>
</dbReference>
<dbReference type="CDD" id="cd06225">
    <property type="entry name" value="HAMP"/>
    <property type="match status" value="1"/>
</dbReference>
<sequence>MIEARSARRSSLSTDRLKRVKQLSIRHRILASFGIILSLMLVMAALSYTLLGGIDREAKSLEDDSMLGFALSSDLRAAWFENYTITQRLVFIDNDAEQIRRDTQRLTETRASVDKLMDAYVPTIFEDEDRRLFNDFKRQRDLYVPVQDQALRELASSKDAAVATFNTRLTPAWEAGQAATRALVEHNETFNAKSVESIRGSVQKSEATLIVIMLIAIAAAAVLGFMLMKALTVPMLRMVDVVDKMRTGDLTQRLALARRDEFGTLEAGFNRMTDELTGLVGQAQKSAVQVTTSVSEIAATAREQQATASETAATTTEIGATSREIFATARDLVRTMNEVSGVAEQSAALAGTGQAGLTRMEETMRLVMEAAGSVNGKLAILNEKAGNINQVVATITKVADQTNLLSLNAAIEAEKAGEYGRGFAVVATEIRRLADQTAVATFDIEQMVKEIQSAVAAGVMGMDKFSEEVRRGMLDVQQVGGQLSQIIHQVQTLAPRVSMINEGMQTQATGADQISQALSQLSEAAQQTAESLRQSSQAIDDLTHVANGLRTGVSRFKVAA</sequence>
<keyword evidence="8" id="KW-1185">Reference proteome</keyword>
<name>A0A158BAU6_9BURK</name>
<dbReference type="InterPro" id="IPR004090">
    <property type="entry name" value="Chemotax_Me-accpt_rcpt"/>
</dbReference>
<keyword evidence="1 3" id="KW-0807">Transducer</keyword>
<dbReference type="PRINTS" id="PR00260">
    <property type="entry name" value="CHEMTRNSDUCR"/>
</dbReference>
<evidence type="ECO:0000256" key="4">
    <source>
        <dbReference type="SAM" id="Phobius"/>
    </source>
</evidence>
<dbReference type="EMBL" id="FCOJ02000027">
    <property type="protein sequence ID" value="SAK67194.1"/>
    <property type="molecule type" value="Genomic_DNA"/>
</dbReference>
<keyword evidence="4" id="KW-0472">Membrane</keyword>
<evidence type="ECO:0000259" key="5">
    <source>
        <dbReference type="PROSITE" id="PS50111"/>
    </source>
</evidence>
<keyword evidence="4" id="KW-1133">Transmembrane helix</keyword>
<dbReference type="GO" id="GO:0016020">
    <property type="term" value="C:membrane"/>
    <property type="evidence" value="ECO:0007669"/>
    <property type="project" value="InterPro"/>
</dbReference>
<keyword evidence="4" id="KW-0812">Transmembrane</keyword>
<feature type="domain" description="HAMP" evidence="6">
    <location>
        <begin position="229"/>
        <end position="281"/>
    </location>
</feature>
<dbReference type="GO" id="GO:0004888">
    <property type="term" value="F:transmembrane signaling receptor activity"/>
    <property type="evidence" value="ECO:0007669"/>
    <property type="project" value="InterPro"/>
</dbReference>
<dbReference type="GO" id="GO:0006935">
    <property type="term" value="P:chemotaxis"/>
    <property type="evidence" value="ECO:0007669"/>
    <property type="project" value="InterPro"/>
</dbReference>
<evidence type="ECO:0000256" key="3">
    <source>
        <dbReference type="PROSITE-ProRule" id="PRU00284"/>
    </source>
</evidence>
<dbReference type="PROSITE" id="PS50885">
    <property type="entry name" value="HAMP"/>
    <property type="match status" value="1"/>
</dbReference>
<proteinExistence type="inferred from homology"/>
<evidence type="ECO:0000259" key="6">
    <source>
        <dbReference type="PROSITE" id="PS50885"/>
    </source>
</evidence>